<keyword evidence="2" id="KW-1185">Reference proteome</keyword>
<dbReference type="Proteomes" id="UP001234202">
    <property type="component" value="Unassembled WGS sequence"/>
</dbReference>
<sequence>MNPQVHEQLAKRGNSGQSYNVNPKSGQQLYGGIDRVSNATQASRLTAAKAALYLLTGLEPIEEKVYNNMLDLDEVSNSPALVLTEDGGLRPLYHNGKDWLLLDCRAKRSPSEPNEPKVAYDQLKDENDDQAYDRPAYSDILLRNAIILSPEDAEKLKAVQDRAPWAISKLTIRPENFLSVEPKSPVQRRGDSTSTLRSSKNG</sequence>
<evidence type="ECO:0000313" key="1">
    <source>
        <dbReference type="EMBL" id="KAJ9118484.1"/>
    </source>
</evidence>
<gene>
    <name evidence="1" type="ORF">QFC24_006132</name>
</gene>
<proteinExistence type="predicted"/>
<protein>
    <submittedName>
        <fullName evidence="1">Uncharacterized protein</fullName>
    </submittedName>
</protein>
<name>A0ACC2X566_9TREE</name>
<evidence type="ECO:0000313" key="2">
    <source>
        <dbReference type="Proteomes" id="UP001234202"/>
    </source>
</evidence>
<organism evidence="1 2">
    <name type="scientific">Naganishia onofrii</name>
    <dbReference type="NCBI Taxonomy" id="1851511"/>
    <lineage>
        <taxon>Eukaryota</taxon>
        <taxon>Fungi</taxon>
        <taxon>Dikarya</taxon>
        <taxon>Basidiomycota</taxon>
        <taxon>Agaricomycotina</taxon>
        <taxon>Tremellomycetes</taxon>
        <taxon>Filobasidiales</taxon>
        <taxon>Filobasidiaceae</taxon>
        <taxon>Naganishia</taxon>
    </lineage>
</organism>
<accession>A0ACC2X566</accession>
<reference evidence="1" key="1">
    <citation type="submission" date="2023-04" db="EMBL/GenBank/DDBJ databases">
        <title>Draft Genome sequencing of Naganishia species isolated from polar environments using Oxford Nanopore Technology.</title>
        <authorList>
            <person name="Leo P."/>
            <person name="Venkateswaran K."/>
        </authorList>
    </citation>
    <scope>NUCLEOTIDE SEQUENCE</scope>
    <source>
        <strain evidence="1">DBVPG 5303</strain>
    </source>
</reference>
<comment type="caution">
    <text evidence="1">The sequence shown here is derived from an EMBL/GenBank/DDBJ whole genome shotgun (WGS) entry which is preliminary data.</text>
</comment>
<dbReference type="EMBL" id="JASBWV010000028">
    <property type="protein sequence ID" value="KAJ9118484.1"/>
    <property type="molecule type" value="Genomic_DNA"/>
</dbReference>